<evidence type="ECO:0000313" key="5">
    <source>
        <dbReference type="EMBL" id="GAU94654.1"/>
    </source>
</evidence>
<dbReference type="PROSITE" id="PS00455">
    <property type="entry name" value="AMP_BINDING"/>
    <property type="match status" value="1"/>
</dbReference>
<dbReference type="EC" id="6.2.1.3" evidence="3"/>
<evidence type="ECO:0000256" key="2">
    <source>
        <dbReference type="ARBA" id="ARBA00022832"/>
    </source>
</evidence>
<dbReference type="PANTHER" id="PTHR43272:SF107">
    <property type="entry name" value="LONG-CHAIN-FATTY-ACID--COA LIGASE 5"/>
    <property type="match status" value="1"/>
</dbReference>
<feature type="domain" description="AMP-dependent synthetase/ligase" evidence="4">
    <location>
        <begin position="108"/>
        <end position="511"/>
    </location>
</feature>
<reference evidence="5 6" key="1">
    <citation type="journal article" date="2016" name="Nat. Commun.">
        <title>Extremotolerant tardigrade genome and improved radiotolerance of human cultured cells by tardigrade-unique protein.</title>
        <authorList>
            <person name="Hashimoto T."/>
            <person name="Horikawa D.D."/>
            <person name="Saito Y."/>
            <person name="Kuwahara H."/>
            <person name="Kozuka-Hata H."/>
            <person name="Shin-I T."/>
            <person name="Minakuchi Y."/>
            <person name="Ohishi K."/>
            <person name="Motoyama A."/>
            <person name="Aizu T."/>
            <person name="Enomoto A."/>
            <person name="Kondo K."/>
            <person name="Tanaka S."/>
            <person name="Hara Y."/>
            <person name="Koshikawa S."/>
            <person name="Sagara H."/>
            <person name="Miura T."/>
            <person name="Yokobori S."/>
            <person name="Miyagawa K."/>
            <person name="Suzuki Y."/>
            <person name="Kubo T."/>
            <person name="Oyama M."/>
            <person name="Kohara Y."/>
            <person name="Fujiyama A."/>
            <person name="Arakawa K."/>
            <person name="Katayama T."/>
            <person name="Toyoda A."/>
            <person name="Kunieda T."/>
        </authorList>
    </citation>
    <scope>NUCLEOTIDE SEQUENCE [LARGE SCALE GENOMIC DNA]</scope>
    <source>
        <strain evidence="5 6">YOKOZUNA-1</strain>
    </source>
</reference>
<dbReference type="Gene3D" id="3.40.50.12780">
    <property type="entry name" value="N-terminal domain of ligase-like"/>
    <property type="match status" value="1"/>
</dbReference>
<evidence type="ECO:0000256" key="1">
    <source>
        <dbReference type="ARBA" id="ARBA00022598"/>
    </source>
</evidence>
<dbReference type="InterPro" id="IPR042099">
    <property type="entry name" value="ANL_N_sf"/>
</dbReference>
<keyword evidence="6" id="KW-1185">Reference proteome</keyword>
<evidence type="ECO:0000259" key="4">
    <source>
        <dbReference type="Pfam" id="PF00501"/>
    </source>
</evidence>
<dbReference type="PANTHER" id="PTHR43272">
    <property type="entry name" value="LONG-CHAIN-FATTY-ACID--COA LIGASE"/>
    <property type="match status" value="1"/>
</dbReference>
<dbReference type="InterPro" id="IPR000873">
    <property type="entry name" value="AMP-dep_synth/lig_dom"/>
</dbReference>
<dbReference type="SUPFAM" id="SSF56801">
    <property type="entry name" value="Acetyl-CoA synthetase-like"/>
    <property type="match status" value="1"/>
</dbReference>
<dbReference type="GO" id="GO:0004467">
    <property type="term" value="F:long-chain fatty acid-CoA ligase activity"/>
    <property type="evidence" value="ECO:0007669"/>
    <property type="project" value="UniProtKB-EC"/>
</dbReference>
<dbReference type="GO" id="GO:0016020">
    <property type="term" value="C:membrane"/>
    <property type="evidence" value="ECO:0007669"/>
    <property type="project" value="TreeGrafter"/>
</dbReference>
<accession>A0A1D1UYB7</accession>
<protein>
    <recommendedName>
        <fullName evidence="3">long-chain-fatty-acid--CoA ligase</fullName>
        <ecNumber evidence="3">6.2.1.3</ecNumber>
    </recommendedName>
</protein>
<dbReference type="EMBL" id="BDGG01000002">
    <property type="protein sequence ID" value="GAU94654.1"/>
    <property type="molecule type" value="Genomic_DNA"/>
</dbReference>
<proteinExistence type="predicted"/>
<organism evidence="5 6">
    <name type="scientific">Ramazzottius varieornatus</name>
    <name type="common">Water bear</name>
    <name type="synonym">Tardigrade</name>
    <dbReference type="NCBI Taxonomy" id="947166"/>
    <lineage>
        <taxon>Eukaryota</taxon>
        <taxon>Metazoa</taxon>
        <taxon>Ecdysozoa</taxon>
        <taxon>Tardigrada</taxon>
        <taxon>Eutardigrada</taxon>
        <taxon>Parachela</taxon>
        <taxon>Hypsibioidea</taxon>
        <taxon>Ramazzottiidae</taxon>
        <taxon>Ramazzottius</taxon>
    </lineage>
</organism>
<evidence type="ECO:0000256" key="3">
    <source>
        <dbReference type="ARBA" id="ARBA00026121"/>
    </source>
</evidence>
<keyword evidence="2" id="KW-0443">Lipid metabolism</keyword>
<keyword evidence="1" id="KW-0436">Ligase</keyword>
<dbReference type="AlphaFoldDB" id="A0A1D1UYB7"/>
<name>A0A1D1UYB7_RAMVA</name>
<comment type="caution">
    <text evidence="5">The sequence shown here is derived from an EMBL/GenBank/DDBJ whole genome shotgun (WGS) entry which is preliminary data.</text>
</comment>
<dbReference type="GO" id="GO:0005783">
    <property type="term" value="C:endoplasmic reticulum"/>
    <property type="evidence" value="ECO:0007669"/>
    <property type="project" value="TreeGrafter"/>
</dbReference>
<evidence type="ECO:0000313" key="6">
    <source>
        <dbReference type="Proteomes" id="UP000186922"/>
    </source>
</evidence>
<dbReference type="OrthoDB" id="1700726at2759"/>
<sequence length="688" mass="76171">MEVFHGHSFDTPQTLACVVCGAAALLWFYFKRQPRLRAKGLDYANQSVVVGDRFESQQGVRRRNFLNGRAGESIGFEWPETIWGFMARGIQISGNGPCLGFRRGPTTPYEWISYYEVEERIKALGAGLIQLGLRSHNDSQSFVGIFAKTSPEWVITEYATYAYNLVLVPFYDSLGAEACRSALNRLKISVLICGTVKSFEPLLHGTDGLSRLKTVIFLEEVTEEARQKYADLGLKVLTLGEVENLGRKYPAEVNPPKKEDLAILMFTSGTTGEPKAAMLTHETVAQAIAHVDEGLLPTRLDSKTTSIAYLPLAHIMERIVEMSVFVRGGRVGFNSNGIPRLVDDIQELKPDLVVLVPRILYRIYGKMTEAARQSPLKRAVLNLAIFFKSLEMKYGIYRRDSIWDKLVFGKLQDSLGGNVRICATGSAPLDPHMTNAMRAALGCYIFEVYGQTETAGVITGTLAGDAMAGHAGAPAIGMEVKLVDVPELGYLACQAQGEVCARGPHVMKGYYGMPSETAETIDQEGFVHTGDIGQWIKGGRLKIIDRKKYIFKLSQGEYVAPEKLENDFLTSSLFAQIFIDGSSLYPFTVALVHPNMEHPLLKETMPNGGGDYSRQASVQAILLKELETVGKSKGISSFQIPKKIYILPQAFSVENGFMTPTQKMKRAVVRKAFKEQLDAMYKNVSLFD</sequence>
<dbReference type="STRING" id="947166.A0A1D1UYB7"/>
<gene>
    <name evidence="5" type="primary">RvY_06386-1</name>
    <name evidence="5" type="synonym">RvY_06386.1</name>
    <name evidence="5" type="ORF">RvY_06386</name>
</gene>
<dbReference type="Pfam" id="PF00501">
    <property type="entry name" value="AMP-binding"/>
    <property type="match status" value="1"/>
</dbReference>
<dbReference type="Proteomes" id="UP000186922">
    <property type="component" value="Unassembled WGS sequence"/>
</dbReference>
<keyword evidence="2" id="KW-0276">Fatty acid metabolism</keyword>
<dbReference type="InterPro" id="IPR020845">
    <property type="entry name" value="AMP-binding_CS"/>
</dbReference>